<dbReference type="EMBL" id="JAAWWK010000004">
    <property type="protein sequence ID" value="NKI18351.1"/>
    <property type="molecule type" value="Genomic_DNA"/>
</dbReference>
<dbReference type="InterPro" id="IPR006128">
    <property type="entry name" value="Lipoprotein_PsaA-like"/>
</dbReference>
<dbReference type="PRINTS" id="PR00690">
    <property type="entry name" value="ADHESNFAMILY"/>
</dbReference>
<keyword evidence="3 6" id="KW-0813">Transport</keyword>
<dbReference type="InterPro" id="IPR050492">
    <property type="entry name" value="Bact_metal-bind_prot9"/>
</dbReference>
<keyword evidence="4 7" id="KW-0732">Signal</keyword>
<gene>
    <name evidence="8" type="ORF">HCU74_13120</name>
</gene>
<evidence type="ECO:0000313" key="8">
    <source>
        <dbReference type="EMBL" id="NKI18351.1"/>
    </source>
</evidence>
<keyword evidence="9" id="KW-1185">Reference proteome</keyword>
<dbReference type="InterPro" id="IPR006127">
    <property type="entry name" value="ZnuA-like"/>
</dbReference>
<dbReference type="RefSeq" id="WP_168450865.1">
    <property type="nucleotide sequence ID" value="NZ_JAAWWK010000004.1"/>
</dbReference>
<feature type="chain" id="PRO_5045342606" description="High-affinity zinc uptake system protein ZnuA" evidence="7">
    <location>
        <begin position="23"/>
        <end position="281"/>
    </location>
</feature>
<proteinExistence type="inferred from homology"/>
<evidence type="ECO:0000256" key="4">
    <source>
        <dbReference type="ARBA" id="ARBA00022729"/>
    </source>
</evidence>
<dbReference type="Gene3D" id="3.40.50.1980">
    <property type="entry name" value="Nitrogenase molybdenum iron protein domain"/>
    <property type="match status" value="2"/>
</dbReference>
<accession>A0ABX1GGS7</accession>
<keyword evidence="5" id="KW-0862">Zinc</keyword>
<evidence type="ECO:0000256" key="5">
    <source>
        <dbReference type="ARBA" id="ARBA00022906"/>
    </source>
</evidence>
<evidence type="ECO:0000313" key="9">
    <source>
        <dbReference type="Proteomes" id="UP000765845"/>
    </source>
</evidence>
<keyword evidence="5" id="KW-0406">Ion transport</keyword>
<protein>
    <recommendedName>
        <fullName evidence="2">High-affinity zinc uptake system protein ZnuA</fullName>
    </recommendedName>
</protein>
<evidence type="ECO:0000256" key="7">
    <source>
        <dbReference type="SAM" id="SignalP"/>
    </source>
</evidence>
<dbReference type="PANTHER" id="PTHR42953:SF3">
    <property type="entry name" value="HIGH-AFFINITY ZINC UPTAKE SYSTEM PROTEIN ZNUA"/>
    <property type="match status" value="1"/>
</dbReference>
<organism evidence="8 9">
    <name type="scientific">Spongiibacter thalassae</name>
    <dbReference type="NCBI Taxonomy" id="2721624"/>
    <lineage>
        <taxon>Bacteria</taxon>
        <taxon>Pseudomonadati</taxon>
        <taxon>Pseudomonadota</taxon>
        <taxon>Gammaproteobacteria</taxon>
        <taxon>Cellvibrionales</taxon>
        <taxon>Spongiibacteraceae</taxon>
        <taxon>Spongiibacter</taxon>
    </lineage>
</organism>
<comment type="similarity">
    <text evidence="1 6">Belongs to the bacterial solute-binding protein 9 family.</text>
</comment>
<evidence type="ECO:0000256" key="2">
    <source>
        <dbReference type="ARBA" id="ARBA00015915"/>
    </source>
</evidence>
<feature type="signal peptide" evidence="7">
    <location>
        <begin position="1"/>
        <end position="22"/>
    </location>
</feature>
<evidence type="ECO:0000256" key="6">
    <source>
        <dbReference type="RuleBase" id="RU003512"/>
    </source>
</evidence>
<name>A0ABX1GGS7_9GAMM</name>
<comment type="caution">
    <text evidence="8">The sequence shown here is derived from an EMBL/GenBank/DDBJ whole genome shotgun (WGS) entry which is preliminary data.</text>
</comment>
<dbReference type="Pfam" id="PF01297">
    <property type="entry name" value="ZnuA"/>
    <property type="match status" value="1"/>
</dbReference>
<reference evidence="8 9" key="1">
    <citation type="submission" date="2020-04" db="EMBL/GenBank/DDBJ databases">
        <authorList>
            <person name="Yoon J."/>
        </authorList>
    </citation>
    <scope>NUCLEOTIDE SEQUENCE [LARGE SCALE GENOMIC DNA]</scope>
    <source>
        <strain evidence="8 9">KMU-166</strain>
    </source>
</reference>
<dbReference type="SUPFAM" id="SSF53807">
    <property type="entry name" value="Helical backbone' metal receptor"/>
    <property type="match status" value="1"/>
</dbReference>
<dbReference type="Proteomes" id="UP000765845">
    <property type="component" value="Unassembled WGS sequence"/>
</dbReference>
<dbReference type="PANTHER" id="PTHR42953">
    <property type="entry name" value="HIGH-AFFINITY ZINC UPTAKE SYSTEM PROTEIN ZNUA-RELATED"/>
    <property type="match status" value="1"/>
</dbReference>
<evidence type="ECO:0000256" key="3">
    <source>
        <dbReference type="ARBA" id="ARBA00022448"/>
    </source>
</evidence>
<keyword evidence="5" id="KW-0864">Zinc transport</keyword>
<evidence type="ECO:0000256" key="1">
    <source>
        <dbReference type="ARBA" id="ARBA00011028"/>
    </source>
</evidence>
<sequence length="281" mass="31357">MRRSLFYVLVLSLALFSSVSQGKALRVVASIQPLALLAADIGGDAIEVELLQAPGQSPHDFQLRPSDMKRLAAADLVLWFGPALEHHLERPLRRFSDARALYPDVEPGGVDPHFWLDVAEVVSVTRQITLLLSDRLPLRSAYFHANAARFVSELQAYDRELAASLARSQSVRHLFLHDGFSRLEKRYGLPRGEVVVSAEDQMPGARHLVELRKRLQAGEFSCVFREPQYSRSLLNALTRDVSVVVLELDPLGSDVRKADGFMGLYRQLGSTLQRCFTPIVG</sequence>